<comment type="subunit">
    <text evidence="7">Component of the PRP19-CDC5L splicing complex composed of a core complex comprising a homotetramer of PRPF19, CDC5L, PLRG1 and BCAS2, and at least three less stably associated proteins CTNNBL1, CWC15 and HSPA8. Interacts directly with CWC15 and CDC5L in the complex. Interacts with AICDA; the interaction is important for the antibody diversification activity of AICDA. Interacts with PRPF31 (via its NLS). Interacts (via its N-terminal NLS) with KPNA1 and KPNA2.</text>
</comment>
<sequence>MNVNELLSFKPASMTPSRESHSGSSSDGVGSRKRPRLPVPSSREDAGILKKAHLSSGVPINIDFSEEMSEGDGRGRSDLNSTSEDGGLEISEEERMRILKMVEDEPEGAQLDDTTLKRMISVLEKRIARNQEMRIKFPDQPEKVYLDHFLSLSVNSNMATLSAIHGFRARVARIHSGATCASYDAELYKLVVDLHLPSTLLGCLSHENADISCAVLDLLQELTDLDTVNEAEDETAVFIDNLLDQQAISLLTQNLDRLDEANKDEFDGVHNTLAIFENLFELRHSLCVQAGENGLLQWLLKRVKARVPFDGNKLYAAEMLAILLQDTLANRAKLGELDGIDILLQQLAAYKRHDPNSNEEAEYMENLFNCLCSALLSGSNRDKFLKGEGPQLMNLMLREKKQSRSGALKVLDHAVSGPDGTSNANKVVEILGLRTLFPLFMKTPKKAKRKGLTALEHEEHVVSIIAGVLQHTTGPTRSRVLTKFEENDFEKVERLGELHFKYLEKVNAVDQSILDEIRAGGEQPEADEIYLRRLEHGLFTLQLVDYIILETCVAQPRVKERLTKIIQLRRGSLDTIKDIVREYANNLGDENKEWRARQQENINLLLEQV</sequence>
<keyword evidence="4" id="KW-0175">Coiled coil</keyword>
<comment type="subcellular location">
    <subcellularLocation>
        <location evidence="1">Nucleus</location>
    </subcellularLocation>
</comment>
<dbReference type="OMA" id="TDWREQE"/>
<dbReference type="OrthoDB" id="1898821at2759"/>
<name>A0A1D2MVD6_ORCCI</name>
<dbReference type="InterPro" id="IPR016024">
    <property type="entry name" value="ARM-type_fold"/>
</dbReference>
<dbReference type="Gene3D" id="1.25.10.10">
    <property type="entry name" value="Leucine-rich Repeat Variant"/>
    <property type="match status" value="1"/>
</dbReference>
<evidence type="ECO:0000313" key="12">
    <source>
        <dbReference type="EMBL" id="ODM97049.1"/>
    </source>
</evidence>
<keyword evidence="2" id="KW-0597">Phosphoprotein</keyword>
<feature type="domain" description="Beta-catenin-like protein 1 N-terminal" evidence="11">
    <location>
        <begin position="91"/>
        <end position="216"/>
    </location>
</feature>
<evidence type="ECO:0000256" key="10">
    <source>
        <dbReference type="SAM" id="MobiDB-lite"/>
    </source>
</evidence>
<dbReference type="Proteomes" id="UP000094527">
    <property type="component" value="Unassembled WGS sequence"/>
</dbReference>
<comment type="caution">
    <text evidence="12">The sequence shown here is derived from an EMBL/GenBank/DDBJ whole genome shotgun (WGS) entry which is preliminary data.</text>
</comment>
<dbReference type="InterPro" id="IPR039678">
    <property type="entry name" value="CTNNBL1"/>
</dbReference>
<evidence type="ECO:0000259" key="11">
    <source>
        <dbReference type="SMART" id="SM01156"/>
    </source>
</evidence>
<dbReference type="SUPFAM" id="SSF48371">
    <property type="entry name" value="ARM repeat"/>
    <property type="match status" value="1"/>
</dbReference>
<evidence type="ECO:0000256" key="1">
    <source>
        <dbReference type="ARBA" id="ARBA00004123"/>
    </source>
</evidence>
<dbReference type="InterPro" id="IPR011989">
    <property type="entry name" value="ARM-like"/>
</dbReference>
<dbReference type="PANTHER" id="PTHR14978">
    <property type="entry name" value="BETA-CATENIN-LIKE PROTEIN 1 NUCLEAR ASSOCIATED PROTEIN"/>
    <property type="match status" value="1"/>
</dbReference>
<comment type="function">
    <text evidence="6">Component of the PRP19-CDC5L complex that forms an integral part of the spliceosome and is required for activating pre-mRNA splicing. Participates in AID/AICDA-mediated somatic hypermutation (SHM) and class-switch recombination (CSR), 2 processes resulting in the production of high-affinity, mutated isotype-switched antibodies.</text>
</comment>
<keyword evidence="5" id="KW-0539">Nucleus</keyword>
<dbReference type="Pfam" id="PF08216">
    <property type="entry name" value="CTNNBL"/>
    <property type="match status" value="1"/>
</dbReference>
<evidence type="ECO:0000256" key="2">
    <source>
        <dbReference type="ARBA" id="ARBA00022553"/>
    </source>
</evidence>
<dbReference type="FunFam" id="1.25.10.10:FF:001136">
    <property type="entry name" value="Beta-catenin-like protein 1"/>
    <property type="match status" value="1"/>
</dbReference>
<evidence type="ECO:0000256" key="7">
    <source>
        <dbReference type="ARBA" id="ARBA00061776"/>
    </source>
</evidence>
<keyword evidence="3" id="KW-0677">Repeat</keyword>
<dbReference type="PANTHER" id="PTHR14978:SF0">
    <property type="entry name" value="BETA-CATENIN-LIKE PROTEIN 1"/>
    <property type="match status" value="1"/>
</dbReference>
<dbReference type="AlphaFoldDB" id="A0A1D2MVD6"/>
<evidence type="ECO:0000256" key="8">
    <source>
        <dbReference type="ARBA" id="ARBA00070106"/>
    </source>
</evidence>
<keyword evidence="13" id="KW-1185">Reference proteome</keyword>
<dbReference type="GO" id="GO:0010467">
    <property type="term" value="P:gene expression"/>
    <property type="evidence" value="ECO:0007669"/>
    <property type="project" value="UniProtKB-ARBA"/>
</dbReference>
<evidence type="ECO:0000313" key="13">
    <source>
        <dbReference type="Proteomes" id="UP000094527"/>
    </source>
</evidence>
<organism evidence="12 13">
    <name type="scientific">Orchesella cincta</name>
    <name type="common">Springtail</name>
    <name type="synonym">Podura cincta</name>
    <dbReference type="NCBI Taxonomy" id="48709"/>
    <lineage>
        <taxon>Eukaryota</taxon>
        <taxon>Metazoa</taxon>
        <taxon>Ecdysozoa</taxon>
        <taxon>Arthropoda</taxon>
        <taxon>Hexapoda</taxon>
        <taxon>Collembola</taxon>
        <taxon>Entomobryomorpha</taxon>
        <taxon>Entomobryoidea</taxon>
        <taxon>Orchesellidae</taxon>
        <taxon>Orchesellinae</taxon>
        <taxon>Orchesella</taxon>
    </lineage>
</organism>
<dbReference type="InterPro" id="IPR013180">
    <property type="entry name" value="CTNNBL1_N"/>
</dbReference>
<evidence type="ECO:0000256" key="5">
    <source>
        <dbReference type="ARBA" id="ARBA00023242"/>
    </source>
</evidence>
<gene>
    <name evidence="12" type="ORF">Ocin01_09622</name>
</gene>
<feature type="region of interest" description="Disordered" evidence="10">
    <location>
        <begin position="66"/>
        <end position="93"/>
    </location>
</feature>
<dbReference type="GO" id="GO:0005681">
    <property type="term" value="C:spliceosomal complex"/>
    <property type="evidence" value="ECO:0007669"/>
    <property type="project" value="TreeGrafter"/>
</dbReference>
<evidence type="ECO:0000256" key="3">
    <source>
        <dbReference type="ARBA" id="ARBA00022737"/>
    </source>
</evidence>
<accession>A0A1D2MVD6</accession>
<evidence type="ECO:0000256" key="6">
    <source>
        <dbReference type="ARBA" id="ARBA00058456"/>
    </source>
</evidence>
<feature type="region of interest" description="Disordered" evidence="10">
    <location>
        <begin position="1"/>
        <end position="52"/>
    </location>
</feature>
<protein>
    <recommendedName>
        <fullName evidence="8">Beta-catenin-like protein 1</fullName>
    </recommendedName>
    <alternativeName>
        <fullName evidence="9">Nuclear-associated protein</fullName>
    </alternativeName>
</protein>
<evidence type="ECO:0000256" key="9">
    <source>
        <dbReference type="ARBA" id="ARBA00083862"/>
    </source>
</evidence>
<dbReference type="SMART" id="SM01156">
    <property type="entry name" value="DUF1716"/>
    <property type="match status" value="1"/>
</dbReference>
<dbReference type="STRING" id="48709.A0A1D2MVD6"/>
<reference evidence="12 13" key="1">
    <citation type="journal article" date="2016" name="Genome Biol. Evol.">
        <title>Gene Family Evolution Reflects Adaptation to Soil Environmental Stressors in the Genome of the Collembolan Orchesella cincta.</title>
        <authorList>
            <person name="Faddeeva-Vakhrusheva A."/>
            <person name="Derks M.F."/>
            <person name="Anvar S.Y."/>
            <person name="Agamennone V."/>
            <person name="Suring W."/>
            <person name="Smit S."/>
            <person name="van Straalen N.M."/>
            <person name="Roelofs D."/>
        </authorList>
    </citation>
    <scope>NUCLEOTIDE SEQUENCE [LARGE SCALE GENOMIC DNA]</scope>
    <source>
        <tissue evidence="12">Mixed pool</tissue>
    </source>
</reference>
<evidence type="ECO:0000256" key="4">
    <source>
        <dbReference type="ARBA" id="ARBA00023054"/>
    </source>
</evidence>
<dbReference type="EMBL" id="LJIJ01000476">
    <property type="protein sequence ID" value="ODM97049.1"/>
    <property type="molecule type" value="Genomic_DNA"/>
</dbReference>
<proteinExistence type="predicted"/>